<feature type="domain" description="EF-hand" evidence="4">
    <location>
        <begin position="116"/>
        <end position="148"/>
    </location>
</feature>
<dbReference type="InterPro" id="IPR050230">
    <property type="entry name" value="CALM/Myosin/TropC-like"/>
</dbReference>
<evidence type="ECO:0000313" key="5">
    <source>
        <dbReference type="EMBL" id="OWF37197.1"/>
    </source>
</evidence>
<feature type="domain" description="EF-hand" evidence="4">
    <location>
        <begin position="80"/>
        <end position="115"/>
    </location>
</feature>
<dbReference type="Pfam" id="PF13499">
    <property type="entry name" value="EF-hand_7"/>
    <property type="match status" value="2"/>
</dbReference>
<dbReference type="PROSITE" id="PS50222">
    <property type="entry name" value="EF_HAND_2"/>
    <property type="match status" value="4"/>
</dbReference>
<protein>
    <submittedName>
        <fullName evidence="5">Calmodulin</fullName>
    </submittedName>
</protein>
<dbReference type="InterPro" id="IPR011992">
    <property type="entry name" value="EF-hand-dom_pair"/>
</dbReference>
<feature type="domain" description="EF-hand" evidence="4">
    <location>
        <begin position="43"/>
        <end position="78"/>
    </location>
</feature>
<dbReference type="FunFam" id="1.10.238.10:FF:000251">
    <property type="entry name" value="Calmodulin-related protein 97A"/>
    <property type="match status" value="1"/>
</dbReference>
<evidence type="ECO:0000259" key="4">
    <source>
        <dbReference type="PROSITE" id="PS50222"/>
    </source>
</evidence>
<dbReference type="GO" id="GO:0016460">
    <property type="term" value="C:myosin II complex"/>
    <property type="evidence" value="ECO:0007669"/>
    <property type="project" value="TreeGrafter"/>
</dbReference>
<evidence type="ECO:0000256" key="3">
    <source>
        <dbReference type="ARBA" id="ARBA00022837"/>
    </source>
</evidence>
<dbReference type="PANTHER" id="PTHR23048:SF0">
    <property type="entry name" value="CALMODULIN LIKE 3"/>
    <property type="match status" value="1"/>
</dbReference>
<keyword evidence="1" id="KW-0479">Metal-binding</keyword>
<name>A0A210PL44_MIZYE</name>
<comment type="caution">
    <text evidence="5">The sequence shown here is derived from an EMBL/GenBank/DDBJ whole genome shotgun (WGS) entry which is preliminary data.</text>
</comment>
<gene>
    <name evidence="5" type="ORF">KP79_PYT21286</name>
</gene>
<proteinExistence type="predicted"/>
<keyword evidence="6" id="KW-1185">Reference proteome</keyword>
<reference evidence="5 6" key="1">
    <citation type="journal article" date="2017" name="Nat. Ecol. Evol.">
        <title>Scallop genome provides insights into evolution of bilaterian karyotype and development.</title>
        <authorList>
            <person name="Wang S."/>
            <person name="Zhang J."/>
            <person name="Jiao W."/>
            <person name="Li J."/>
            <person name="Xun X."/>
            <person name="Sun Y."/>
            <person name="Guo X."/>
            <person name="Huan P."/>
            <person name="Dong B."/>
            <person name="Zhang L."/>
            <person name="Hu X."/>
            <person name="Sun X."/>
            <person name="Wang J."/>
            <person name="Zhao C."/>
            <person name="Wang Y."/>
            <person name="Wang D."/>
            <person name="Huang X."/>
            <person name="Wang R."/>
            <person name="Lv J."/>
            <person name="Li Y."/>
            <person name="Zhang Z."/>
            <person name="Liu B."/>
            <person name="Lu W."/>
            <person name="Hui Y."/>
            <person name="Liang J."/>
            <person name="Zhou Z."/>
            <person name="Hou R."/>
            <person name="Li X."/>
            <person name="Liu Y."/>
            <person name="Li H."/>
            <person name="Ning X."/>
            <person name="Lin Y."/>
            <person name="Zhao L."/>
            <person name="Xing Q."/>
            <person name="Dou J."/>
            <person name="Li Y."/>
            <person name="Mao J."/>
            <person name="Guo H."/>
            <person name="Dou H."/>
            <person name="Li T."/>
            <person name="Mu C."/>
            <person name="Jiang W."/>
            <person name="Fu Q."/>
            <person name="Fu X."/>
            <person name="Miao Y."/>
            <person name="Liu J."/>
            <person name="Yu Q."/>
            <person name="Li R."/>
            <person name="Liao H."/>
            <person name="Li X."/>
            <person name="Kong Y."/>
            <person name="Jiang Z."/>
            <person name="Chourrout D."/>
            <person name="Li R."/>
            <person name="Bao Z."/>
        </authorList>
    </citation>
    <scope>NUCLEOTIDE SEQUENCE [LARGE SCALE GENOMIC DNA]</scope>
    <source>
        <strain evidence="5 6">PY_sf001</strain>
    </source>
</reference>
<organism evidence="5 6">
    <name type="scientific">Mizuhopecten yessoensis</name>
    <name type="common">Japanese scallop</name>
    <name type="synonym">Patinopecten yessoensis</name>
    <dbReference type="NCBI Taxonomy" id="6573"/>
    <lineage>
        <taxon>Eukaryota</taxon>
        <taxon>Metazoa</taxon>
        <taxon>Spiralia</taxon>
        <taxon>Lophotrochozoa</taxon>
        <taxon>Mollusca</taxon>
        <taxon>Bivalvia</taxon>
        <taxon>Autobranchia</taxon>
        <taxon>Pteriomorphia</taxon>
        <taxon>Pectinida</taxon>
        <taxon>Pectinoidea</taxon>
        <taxon>Pectinidae</taxon>
        <taxon>Mizuhopecten</taxon>
    </lineage>
</organism>
<dbReference type="FunFam" id="1.10.238.10:FF:000181">
    <property type="entry name" value="CALML5 isoform 1"/>
    <property type="match status" value="1"/>
</dbReference>
<keyword evidence="3" id="KW-0106">Calcium</keyword>
<evidence type="ECO:0000256" key="1">
    <source>
        <dbReference type="ARBA" id="ARBA00022723"/>
    </source>
</evidence>
<dbReference type="InterPro" id="IPR002048">
    <property type="entry name" value="EF_hand_dom"/>
</dbReference>
<dbReference type="InterPro" id="IPR018247">
    <property type="entry name" value="EF_Hand_1_Ca_BS"/>
</dbReference>
<dbReference type="GO" id="GO:0005509">
    <property type="term" value="F:calcium ion binding"/>
    <property type="evidence" value="ECO:0007669"/>
    <property type="project" value="InterPro"/>
</dbReference>
<dbReference type="PROSITE" id="PS00018">
    <property type="entry name" value="EF_HAND_1"/>
    <property type="match status" value="4"/>
</dbReference>
<dbReference type="Proteomes" id="UP000242188">
    <property type="component" value="Unassembled WGS sequence"/>
</dbReference>
<dbReference type="STRING" id="6573.A0A210PL44"/>
<evidence type="ECO:0000313" key="6">
    <source>
        <dbReference type="Proteomes" id="UP000242188"/>
    </source>
</evidence>
<dbReference type="EMBL" id="NEDP02005594">
    <property type="protein sequence ID" value="OWF37197.1"/>
    <property type="molecule type" value="Genomic_DNA"/>
</dbReference>
<keyword evidence="2" id="KW-0677">Repeat</keyword>
<evidence type="ECO:0000256" key="2">
    <source>
        <dbReference type="ARBA" id="ARBA00022737"/>
    </source>
</evidence>
<dbReference type="Gene3D" id="1.10.238.10">
    <property type="entry name" value="EF-hand"/>
    <property type="match status" value="3"/>
</dbReference>
<dbReference type="AlphaFoldDB" id="A0A210PL44"/>
<dbReference type="OrthoDB" id="26525at2759"/>
<feature type="domain" description="EF-hand" evidence="4">
    <location>
        <begin position="7"/>
        <end position="42"/>
    </location>
</feature>
<dbReference type="PANTHER" id="PTHR23048">
    <property type="entry name" value="MYOSIN LIGHT CHAIN 1, 3"/>
    <property type="match status" value="1"/>
</dbReference>
<dbReference type="SMART" id="SM00054">
    <property type="entry name" value="EFh"/>
    <property type="match status" value="4"/>
</dbReference>
<dbReference type="CDD" id="cd00051">
    <property type="entry name" value="EFh"/>
    <property type="match status" value="2"/>
</dbReference>
<accession>A0A210PL44</accession>
<dbReference type="SUPFAM" id="SSF47473">
    <property type="entry name" value="EF-hand"/>
    <property type="match status" value="1"/>
</dbReference>
<sequence length="148" mass="16709">MEDLSSDQVAEFKEAFDLFDKDGDGKVSAKELGTVMKSLGQNPTEKELVDMINEVDSDGNGTIEFEEFLNMMRVKMNCVDHQDELHQSFKVFDKDGDGSITKEELRSVMTTLGENLTDAELDSMMAEADLDGDGRIDFNEFKFMMTHQ</sequence>